<protein>
    <submittedName>
        <fullName evidence="3">Uncharacterized protein</fullName>
    </submittedName>
</protein>
<organism evidence="3 4">
    <name type="scientific">Leishmania martiniquensis</name>
    <dbReference type="NCBI Taxonomy" id="1580590"/>
    <lineage>
        <taxon>Eukaryota</taxon>
        <taxon>Discoba</taxon>
        <taxon>Euglenozoa</taxon>
        <taxon>Kinetoplastea</taxon>
        <taxon>Metakinetoplastina</taxon>
        <taxon>Trypanosomatida</taxon>
        <taxon>Trypanosomatidae</taxon>
        <taxon>Leishmaniinae</taxon>
        <taxon>Leishmania</taxon>
    </lineage>
</organism>
<feature type="region of interest" description="Disordered" evidence="2">
    <location>
        <begin position="1314"/>
        <end position="1355"/>
    </location>
</feature>
<dbReference type="KEGG" id="lmat:92511728"/>
<sequence length="1896" mass="212719">MEELAKSVQQAQAAVLGVQSDLALLCAYVEKEAEERDSRSAAAGGAVGLEKGLYPVNPYYAELHATVHQRQEAASLLLQRCAHLFYEQFGALEEKAARLENVRVKEKELQSAKKSMQRYFDAHARELAEVRDTHDGELRIEWGRREHLEDGILRLKVERRQQRLAHRVLLLWMKRAMVRSCTRERARQWSATREVFQSATCDALVQQQRVIAAQRALSRWRARMLQRRCRRLKTAAAESEKRARFFRDELASTQQTLHERLNTDVGERSRIAKAVATQEKECAHYEEEVQRLRKALRDMTVEFSERTRTYVRQQEGLEQLFARKEAALRNTVCSLQATLTTERHAHIELAESASRFFSHVNACWQAQLEALTEAVRRKEEYAYHTILGLTGRLQHRHGSLLQEVSKLRRDVNTLAPLSERCVRLENALAESEQLLKRSKASSQSWERRCKAAHVVESLLTDRITAAASATLRTQCFIRWLGHSHTTSSGKLQRYIDSLSDKLQTQRRKALVEQQEQSSCHQVKVTQLCDELEELRRANVRLQSELETAQRTQRERDSAYFDSETRNGELSAAMLRERMERRGVEEKWWSSRGPVLFLQEAQQRLHVEAQEGQWWTTMLMRESKVLKVWTASLNFDAAQLTAVCEGWQHHCQQLEAAQRALLKTSATRTARALERGVLHAHTLTVWTWWRGWAQRRCAVASVEARSAASQKELVERHGREMTRTHIDHDKALQRLQREHALEKTQLQSIHQERCAALRRSQAEEVAQLADRHAQQLKTERTAYAADAAQRDEQAALLQAQLDRVGSLLVEYCAQATYRRWRAWAAGRREQRTARQRCGLMTRLVEWQTAWTMVVDASAAAKTALWTSAVIVVVRVRAAEARQQVQRLSQEQELCHAQQQKLQAAKEAAEEEVTHLRGELQHVRTLYDAEVHYTERLLRTAAEERRTHRSAFAFHTRMAEWHDLTYTSFVEHQAVAMEAFIGAVECCMAEAPATRQAECTPSPAQVEEAAQHCAHASDIIASSAEEASEEMRRTFDRGSVLGVSRLAARERVRDADTADLPTNSDVDQCLSTRAIALAPTLVQVFPETLLSRLQALESDMWAADDEREAESIADFASSEHCGHLLAESFLEALPESFPKRTAAASQQVKPADVPLTVPHLLELVRLAALRGAAAHSRQHATELAAAEATRARLEEALACLRETMEGLLTEQCSLSGEMRADVQQQRQRLPADETSAEQTSLVPTETWQERLSALTGRYSRVLEAFHDDILRRPETLHSLKGAVVEADEFSVFLLQRFSANASEMTELQRRLVADTQPGASLQGGDGSAAASPARATTTIEGRQASPPELRASPLPFTPSLSPVALGSTLHAASGPRRTSSAADSAAGLSSFDGSTPERHELRDRVYLLEKLLVQTKVQLAEAKSLADTAHRAASPAKASAQAERWAAQDATDFSQLALTKEQLLVLYGASESTTRTLMTAMRECGTQLRGMQAEMALQARQRVDVELYVAKLHASSESLAASAKELSTAEARYEELERELKSEMACWAEVYTRDMQLIRQSWLSKIDELADHQRLLEDELQQYRRAAQSSVQQAVDRQTKLLGLEHAAQLQRSQRNVARLLTEKALLEDRLQDVMAECEGNVQQERAAVARLQHLLVGDASADAEAACIAALARWGPLLLGAAEQYVRCAEDKAVWFAACATGLMEEEREKWETEVMQLRERVAPLLEASGDATAAAAGGNSFSKASVKLQESGRNASVREKAEEDSSQALTLSPSPRRSNHGVLSREGGAHISAWDASAQRTPRRAVSSPVAAQASCEPQRAPPVDSPRTTATKYRSLSVDSLELSQSFLRYSKMLSDQRTRNATRLERASALAAEVDDLLLRGALLGRSAASQEAH</sequence>
<proteinExistence type="predicted"/>
<reference evidence="4" key="2">
    <citation type="journal article" date="2021" name="Sci. Data">
        <title>Chromosome-scale genome sequencing, assembly and annotation of six genomes from subfamily Leishmaniinae.</title>
        <authorList>
            <person name="Almutairi H."/>
            <person name="Urbaniak M.D."/>
            <person name="Bates M.D."/>
            <person name="Jariyapan N."/>
            <person name="Kwakye-Nuako G."/>
            <person name="Thomaz Soccol V."/>
            <person name="Al-Salem W.S."/>
            <person name="Dillon R.J."/>
            <person name="Bates P.A."/>
            <person name="Gatherer D."/>
        </authorList>
    </citation>
    <scope>NUCLEOTIDE SEQUENCE [LARGE SCALE GENOMIC DNA]</scope>
</reference>
<dbReference type="RefSeq" id="XP_067176495.1">
    <property type="nucleotide sequence ID" value="XM_067319216.1"/>
</dbReference>
<accession>A0A836H5V2</accession>
<evidence type="ECO:0000313" key="4">
    <source>
        <dbReference type="Proteomes" id="UP000673552"/>
    </source>
</evidence>
<dbReference type="GeneID" id="92511728"/>
<feature type="coiled-coil region" evidence="1">
    <location>
        <begin position="524"/>
        <end position="554"/>
    </location>
</feature>
<feature type="region of interest" description="Disordered" evidence="2">
    <location>
        <begin position="1752"/>
        <end position="1830"/>
    </location>
</feature>
<dbReference type="Proteomes" id="UP000673552">
    <property type="component" value="Unassembled WGS sequence"/>
</dbReference>
<feature type="coiled-coil region" evidence="1">
    <location>
        <begin position="275"/>
        <end position="302"/>
    </location>
</feature>
<feature type="coiled-coil region" evidence="1">
    <location>
        <begin position="1608"/>
        <end position="1635"/>
    </location>
</feature>
<feature type="coiled-coil region" evidence="1">
    <location>
        <begin position="1517"/>
        <end position="1584"/>
    </location>
</feature>
<evidence type="ECO:0000256" key="1">
    <source>
        <dbReference type="SAM" id="Coils"/>
    </source>
</evidence>
<feature type="compositionally biased region" description="Low complexity" evidence="2">
    <location>
        <begin position="1377"/>
        <end position="1392"/>
    </location>
</feature>
<feature type="coiled-coil region" evidence="1">
    <location>
        <begin position="1174"/>
        <end position="1208"/>
    </location>
</feature>
<keyword evidence="4" id="KW-1185">Reference proteome</keyword>
<feature type="compositionally biased region" description="Low complexity" evidence="2">
    <location>
        <begin position="1325"/>
        <end position="1336"/>
    </location>
</feature>
<dbReference type="OrthoDB" id="273749at2759"/>
<feature type="coiled-coil region" evidence="1">
    <location>
        <begin position="731"/>
        <end position="778"/>
    </location>
</feature>
<feature type="compositionally biased region" description="Polar residues" evidence="2">
    <location>
        <begin position="1766"/>
        <end position="1776"/>
    </location>
</feature>
<comment type="caution">
    <text evidence="3">The sequence shown here is derived from an EMBL/GenBank/DDBJ whole genome shotgun (WGS) entry which is preliminary data.</text>
</comment>
<dbReference type="EMBL" id="JAFEUZ010000031">
    <property type="protein sequence ID" value="KAG5471521.1"/>
    <property type="molecule type" value="Genomic_DNA"/>
</dbReference>
<evidence type="ECO:0000313" key="3">
    <source>
        <dbReference type="EMBL" id="KAG5471521.1"/>
    </source>
</evidence>
<feature type="coiled-coil region" evidence="1">
    <location>
        <begin position="869"/>
        <end position="924"/>
    </location>
</feature>
<evidence type="ECO:0000256" key="2">
    <source>
        <dbReference type="SAM" id="MobiDB-lite"/>
    </source>
</evidence>
<reference evidence="4" key="1">
    <citation type="journal article" date="2021" name="Microbiol. Resour. Announc.">
        <title>LGAAP: Leishmaniinae Genome Assembly and Annotation Pipeline.</title>
        <authorList>
            <person name="Almutairi H."/>
            <person name="Urbaniak M.D."/>
            <person name="Bates M.D."/>
            <person name="Jariyapan N."/>
            <person name="Kwakye-Nuako G."/>
            <person name="Thomaz-Soccol V."/>
            <person name="Al-Salem W.S."/>
            <person name="Dillon R.J."/>
            <person name="Bates P.A."/>
            <person name="Gatherer D."/>
        </authorList>
    </citation>
    <scope>NUCLEOTIDE SEQUENCE [LARGE SCALE GENOMIC DNA]</scope>
</reference>
<keyword evidence="1" id="KW-0175">Coiled coil</keyword>
<feature type="region of interest" description="Disordered" evidence="2">
    <location>
        <begin position="1367"/>
        <end position="1393"/>
    </location>
</feature>
<name>A0A836H5V2_9TRYP</name>
<gene>
    <name evidence="3" type="ORF">LSCM1_01614</name>
</gene>